<name>A0A4Y2S332_ARAVE</name>
<dbReference type="EMBL" id="BGPR01149433">
    <property type="protein sequence ID" value="GBN82333.1"/>
    <property type="molecule type" value="Genomic_DNA"/>
</dbReference>
<sequence length="64" mass="6970">KALLTFTRTGTIENGKLCSARTPKIMASAFEILSHRGTFLCTGARFVAAAEDEDRLGKKLLGRE</sequence>
<proteinExistence type="predicted"/>
<feature type="non-terminal residue" evidence="1">
    <location>
        <position position="1"/>
    </location>
</feature>
<evidence type="ECO:0000313" key="2">
    <source>
        <dbReference type="Proteomes" id="UP000499080"/>
    </source>
</evidence>
<gene>
    <name evidence="1" type="ORF">AVEN_67858_1</name>
</gene>
<reference evidence="1 2" key="1">
    <citation type="journal article" date="2019" name="Sci. Rep.">
        <title>Orb-weaving spider Araneus ventricosus genome elucidates the spidroin gene catalogue.</title>
        <authorList>
            <person name="Kono N."/>
            <person name="Nakamura H."/>
            <person name="Ohtoshi R."/>
            <person name="Moran D.A.P."/>
            <person name="Shinohara A."/>
            <person name="Yoshida Y."/>
            <person name="Fujiwara M."/>
            <person name="Mori M."/>
            <person name="Tomita M."/>
            <person name="Arakawa K."/>
        </authorList>
    </citation>
    <scope>NUCLEOTIDE SEQUENCE [LARGE SCALE GENOMIC DNA]</scope>
</reference>
<protein>
    <submittedName>
        <fullName evidence="1">Uncharacterized protein</fullName>
    </submittedName>
</protein>
<organism evidence="1 2">
    <name type="scientific">Araneus ventricosus</name>
    <name type="common">Orbweaver spider</name>
    <name type="synonym">Epeira ventricosa</name>
    <dbReference type="NCBI Taxonomy" id="182803"/>
    <lineage>
        <taxon>Eukaryota</taxon>
        <taxon>Metazoa</taxon>
        <taxon>Ecdysozoa</taxon>
        <taxon>Arthropoda</taxon>
        <taxon>Chelicerata</taxon>
        <taxon>Arachnida</taxon>
        <taxon>Araneae</taxon>
        <taxon>Araneomorphae</taxon>
        <taxon>Entelegynae</taxon>
        <taxon>Araneoidea</taxon>
        <taxon>Araneidae</taxon>
        <taxon>Araneus</taxon>
    </lineage>
</organism>
<dbReference type="Proteomes" id="UP000499080">
    <property type="component" value="Unassembled WGS sequence"/>
</dbReference>
<dbReference type="AlphaFoldDB" id="A0A4Y2S332"/>
<keyword evidence="2" id="KW-1185">Reference proteome</keyword>
<evidence type="ECO:0000313" key="1">
    <source>
        <dbReference type="EMBL" id="GBN82333.1"/>
    </source>
</evidence>
<comment type="caution">
    <text evidence="1">The sequence shown here is derived from an EMBL/GenBank/DDBJ whole genome shotgun (WGS) entry which is preliminary data.</text>
</comment>
<accession>A0A4Y2S332</accession>